<dbReference type="PROSITE" id="PS50106">
    <property type="entry name" value="PDZ"/>
    <property type="match status" value="1"/>
</dbReference>
<gene>
    <name evidence="5" type="ORF">Ciccas_006316</name>
</gene>
<evidence type="ECO:0000259" key="2">
    <source>
        <dbReference type="PROSITE" id="PS50003"/>
    </source>
</evidence>
<keyword evidence="6" id="KW-1185">Reference proteome</keyword>
<dbReference type="SMART" id="SM00228">
    <property type="entry name" value="PDZ"/>
    <property type="match status" value="1"/>
</dbReference>
<evidence type="ECO:0000313" key="6">
    <source>
        <dbReference type="Proteomes" id="UP001626550"/>
    </source>
</evidence>
<feature type="compositionally biased region" description="Basic and acidic residues" evidence="1">
    <location>
        <begin position="281"/>
        <end position="294"/>
    </location>
</feature>
<dbReference type="Pfam" id="PF00595">
    <property type="entry name" value="PDZ"/>
    <property type="match status" value="1"/>
</dbReference>
<feature type="compositionally biased region" description="Polar residues" evidence="1">
    <location>
        <begin position="755"/>
        <end position="769"/>
    </location>
</feature>
<dbReference type="SUPFAM" id="SSF50156">
    <property type="entry name" value="PDZ domain-like"/>
    <property type="match status" value="1"/>
</dbReference>
<feature type="domain" description="CRIC" evidence="4">
    <location>
        <begin position="14"/>
        <end position="102"/>
    </location>
</feature>
<dbReference type="PROSITE" id="PS50003">
    <property type="entry name" value="PH_DOMAIN"/>
    <property type="match status" value="1"/>
</dbReference>
<evidence type="ECO:0000259" key="4">
    <source>
        <dbReference type="PROSITE" id="PS51290"/>
    </source>
</evidence>
<dbReference type="InterPro" id="IPR011993">
    <property type="entry name" value="PH-like_dom_sf"/>
</dbReference>
<dbReference type="InterPro" id="IPR051566">
    <property type="entry name" value="CNKSR"/>
</dbReference>
<dbReference type="InterPro" id="IPR001849">
    <property type="entry name" value="PH_domain"/>
</dbReference>
<proteinExistence type="predicted"/>
<dbReference type="InterPro" id="IPR036034">
    <property type="entry name" value="PDZ_sf"/>
</dbReference>
<organism evidence="5 6">
    <name type="scientific">Cichlidogyrus casuarinus</name>
    <dbReference type="NCBI Taxonomy" id="1844966"/>
    <lineage>
        <taxon>Eukaryota</taxon>
        <taxon>Metazoa</taxon>
        <taxon>Spiralia</taxon>
        <taxon>Lophotrochozoa</taxon>
        <taxon>Platyhelminthes</taxon>
        <taxon>Monogenea</taxon>
        <taxon>Monopisthocotylea</taxon>
        <taxon>Dactylogyridea</taxon>
        <taxon>Ancyrocephalidae</taxon>
        <taxon>Cichlidogyrus</taxon>
    </lineage>
</organism>
<evidence type="ECO:0000313" key="5">
    <source>
        <dbReference type="EMBL" id="KAL3315055.1"/>
    </source>
</evidence>
<name>A0ABD2Q690_9PLAT</name>
<dbReference type="InterPro" id="IPR001478">
    <property type="entry name" value="PDZ"/>
</dbReference>
<reference evidence="5 6" key="1">
    <citation type="submission" date="2024-11" db="EMBL/GenBank/DDBJ databases">
        <title>Adaptive evolution of stress response genes in parasites aligns with host niche diversity.</title>
        <authorList>
            <person name="Hahn C."/>
            <person name="Resl P."/>
        </authorList>
    </citation>
    <scope>NUCLEOTIDE SEQUENCE [LARGE SCALE GENOMIC DNA]</scope>
    <source>
        <strain evidence="5">EGGRZ-B1_66</strain>
        <tissue evidence="5">Body</tissue>
    </source>
</reference>
<dbReference type="InterPro" id="IPR017874">
    <property type="entry name" value="CRIC_domain"/>
</dbReference>
<feature type="compositionally biased region" description="Basic residues" evidence="1">
    <location>
        <begin position="848"/>
        <end position="858"/>
    </location>
</feature>
<protein>
    <submittedName>
        <fullName evidence="5">Uncharacterized protein</fullName>
    </submittedName>
</protein>
<dbReference type="SUPFAM" id="SSF50729">
    <property type="entry name" value="PH domain-like"/>
    <property type="match status" value="1"/>
</dbReference>
<feature type="compositionally biased region" description="Acidic residues" evidence="1">
    <location>
        <begin position="736"/>
        <end position="746"/>
    </location>
</feature>
<feature type="region of interest" description="Disordered" evidence="1">
    <location>
        <begin position="261"/>
        <end position="296"/>
    </location>
</feature>
<evidence type="ECO:0000259" key="3">
    <source>
        <dbReference type="PROSITE" id="PS50106"/>
    </source>
</evidence>
<feature type="region of interest" description="Disordered" evidence="1">
    <location>
        <begin position="380"/>
        <end position="419"/>
    </location>
</feature>
<feature type="region of interest" description="Disordered" evidence="1">
    <location>
        <begin position="827"/>
        <end position="858"/>
    </location>
</feature>
<evidence type="ECO:0000256" key="1">
    <source>
        <dbReference type="SAM" id="MobiDB-lite"/>
    </source>
</evidence>
<dbReference type="PANTHER" id="PTHR12844">
    <property type="entry name" value="CONNECTOR ENCHANCER OF KINASE SUPPRESSOR OF RAS"/>
    <property type="match status" value="1"/>
</dbReference>
<sequence>MSTLLFKVANAASNVISDIDSYLGTLEHFKFTSDPFSAIDPRESELRIYLDVLKLNATVMDLVLWIDRAPFTSMPDMSLLRAFLVKNAFNISSGTKSALKHASIQNFPTVKCETESIQKKVTCVLQECSDSLLCTPCGFEVVQIKRSENSSDFGLKFRSTCNIQHLIVQVKTDSPAYVTGRVSKGDEVVEINGQVVIGWDHQKVAELTISNPKVITLRLRKRPQPSSDFPGYQGGVRRQRLAIVQQNPHMKIVSSHRNALFMRSGTPKRVDEESESSRPQTADRRKTEEFHEYPSKGSSAFEFHAKSAAIASKSSVSTPSSPFLGTKCGIQCLCLNPEDSYSDMKMVTDSVHSSPNRNAVLSNPKFASSPFKTCLDISRSPDNSSALSNEEDSDNKLSSPTPRSRASAEKSKSPETPCKSFLNSSLLKPKKTNRRISCKDLGQGDCQGWLLLKKSNSFSSKYVKRWCVFKHNSLYYYRNPESAEGLILLHGFTISPRAEVKSSRYAFHVYNDWVRFVFASESEQDRSKWMNKLGLAAIGLSSAVRTARIGGFHPGYVIPGDSLHSADEGHSTLDLVMRNSLSDGSQDICSSALVQALQMRMNEDHTPVSSATLLRSIRNQHVSRGTSNSSVDKVEEQWRCISSEFAEIHMKAVDLERGNSQEKNEQSEIIPQLTIPVPQIRFFSVVDQPTSDAVVNAQGRRKSAELARTSSAERTASLKHRRSSLVAVAQTYFSESSEESVEDESREQDQHSDSSNEPQTVTVPQNEQLLTKRRSVTITAPNGQESLLPYRLPPSAQNESDASSSDMEDANTMTTTLVSPTPIKIGTRHRAESQDTETAAMKEGKSRENRRRHQHSMRAARIRLLMPSVSENLRKRLVNKSTE</sequence>
<dbReference type="PROSITE" id="PS51290">
    <property type="entry name" value="CRIC"/>
    <property type="match status" value="1"/>
</dbReference>
<dbReference type="Proteomes" id="UP001626550">
    <property type="component" value="Unassembled WGS sequence"/>
</dbReference>
<dbReference type="Gene3D" id="2.30.29.30">
    <property type="entry name" value="Pleckstrin-homology domain (PH domain)/Phosphotyrosine-binding domain (PTB)"/>
    <property type="match status" value="1"/>
</dbReference>
<dbReference type="SMART" id="SM00233">
    <property type="entry name" value="PH"/>
    <property type="match status" value="1"/>
</dbReference>
<dbReference type="Gene3D" id="2.30.42.10">
    <property type="match status" value="1"/>
</dbReference>
<comment type="caution">
    <text evidence="5">The sequence shown here is derived from an EMBL/GenBank/DDBJ whole genome shotgun (WGS) entry which is preliminary data.</text>
</comment>
<accession>A0ABD2Q690</accession>
<feature type="domain" description="PH" evidence="2">
    <location>
        <begin position="443"/>
        <end position="538"/>
    </location>
</feature>
<feature type="region of interest" description="Disordered" evidence="1">
    <location>
        <begin position="734"/>
        <end position="809"/>
    </location>
</feature>
<feature type="domain" description="PDZ" evidence="3">
    <location>
        <begin position="141"/>
        <end position="223"/>
    </location>
</feature>
<dbReference type="AlphaFoldDB" id="A0ABD2Q690"/>
<dbReference type="Pfam" id="PF00169">
    <property type="entry name" value="PH"/>
    <property type="match status" value="1"/>
</dbReference>
<dbReference type="EMBL" id="JBJKFK010000838">
    <property type="protein sequence ID" value="KAL3315055.1"/>
    <property type="molecule type" value="Genomic_DNA"/>
</dbReference>
<feature type="compositionally biased region" description="Polar residues" evidence="1">
    <location>
        <begin position="776"/>
        <end position="785"/>
    </location>
</feature>
<dbReference type="PANTHER" id="PTHR12844:SF42">
    <property type="entry name" value="CONNECTOR ENHANCER OF KSR PROTEIN CNK"/>
    <property type="match status" value="1"/>
</dbReference>